<dbReference type="GO" id="GO:0032259">
    <property type="term" value="P:methylation"/>
    <property type="evidence" value="ECO:0007669"/>
    <property type="project" value="UniProtKB-KW"/>
</dbReference>
<accession>A0ABU0X078</accession>
<dbReference type="RefSeq" id="WP_306746725.1">
    <property type="nucleotide sequence ID" value="NZ_NSDM01000006.1"/>
</dbReference>
<comment type="caution">
    <text evidence="3">The sequence shown here is derived from an EMBL/GenBank/DDBJ whole genome shotgun (WGS) entry which is preliminary data.</text>
</comment>
<keyword evidence="1" id="KW-0808">Transferase</keyword>
<sequence length="246" mass="26346">MDHGEFRDPRLVPLYDAKYGWGRDDDFFVSVIGGTPAARVLDVGCGTGRVTLGLAAAGHRVTGVDPARASLDVARAKPGADRVTWLEGGAEVAPSGAFDAALMTAHVAQFVVGDDAWARLLADLHRALVPGGRLVFDTRDPAARAWEAWNPADTRRTVRLGEVEVVEWTEVTAVVGGLVSFTHHYEFPDGDHLLGSATMRFREEGELRTTLADAGFTVDAIHGGWGREPIGAPDGEFLVLAHRGRG</sequence>
<proteinExistence type="predicted"/>
<evidence type="ECO:0000256" key="1">
    <source>
        <dbReference type="ARBA" id="ARBA00022679"/>
    </source>
</evidence>
<dbReference type="SUPFAM" id="SSF53335">
    <property type="entry name" value="S-adenosyl-L-methionine-dependent methyltransferases"/>
    <property type="match status" value="1"/>
</dbReference>
<evidence type="ECO:0000259" key="2">
    <source>
        <dbReference type="Pfam" id="PF13649"/>
    </source>
</evidence>
<dbReference type="GO" id="GO:0008168">
    <property type="term" value="F:methyltransferase activity"/>
    <property type="evidence" value="ECO:0007669"/>
    <property type="project" value="UniProtKB-KW"/>
</dbReference>
<evidence type="ECO:0000313" key="3">
    <source>
        <dbReference type="EMBL" id="MDQ2585534.1"/>
    </source>
</evidence>
<dbReference type="EMBL" id="NSDM01000006">
    <property type="protein sequence ID" value="MDQ2585534.1"/>
    <property type="molecule type" value="Genomic_DNA"/>
</dbReference>
<reference evidence="3 4" key="1">
    <citation type="submission" date="2017-06" db="EMBL/GenBank/DDBJ databases">
        <title>Cultured bacterium strain Saccharothrix yanglingensis Hhs.015.</title>
        <authorList>
            <person name="Xia Y."/>
        </authorList>
    </citation>
    <scope>NUCLEOTIDE SEQUENCE [LARGE SCALE GENOMIC DNA]</scope>
    <source>
        <strain evidence="3 4">Hhs.015</strain>
    </source>
</reference>
<evidence type="ECO:0000313" key="4">
    <source>
        <dbReference type="Proteomes" id="UP001225605"/>
    </source>
</evidence>
<keyword evidence="3" id="KW-0489">Methyltransferase</keyword>
<dbReference type="PANTHER" id="PTHR43861">
    <property type="entry name" value="TRANS-ACONITATE 2-METHYLTRANSFERASE-RELATED"/>
    <property type="match status" value="1"/>
</dbReference>
<dbReference type="CDD" id="cd02440">
    <property type="entry name" value="AdoMet_MTases"/>
    <property type="match status" value="1"/>
</dbReference>
<dbReference type="Gene3D" id="3.40.50.150">
    <property type="entry name" value="Vaccinia Virus protein VP39"/>
    <property type="match status" value="1"/>
</dbReference>
<protein>
    <submittedName>
        <fullName evidence="3">SAM-dependent methyltransferase</fullName>
    </submittedName>
</protein>
<dbReference type="Pfam" id="PF13649">
    <property type="entry name" value="Methyltransf_25"/>
    <property type="match status" value="1"/>
</dbReference>
<feature type="domain" description="Methyltransferase" evidence="2">
    <location>
        <begin position="40"/>
        <end position="132"/>
    </location>
</feature>
<dbReference type="InterPro" id="IPR029063">
    <property type="entry name" value="SAM-dependent_MTases_sf"/>
</dbReference>
<organism evidence="3 4">
    <name type="scientific">Saccharothrix yanglingensis</name>
    <dbReference type="NCBI Taxonomy" id="659496"/>
    <lineage>
        <taxon>Bacteria</taxon>
        <taxon>Bacillati</taxon>
        <taxon>Actinomycetota</taxon>
        <taxon>Actinomycetes</taxon>
        <taxon>Pseudonocardiales</taxon>
        <taxon>Pseudonocardiaceae</taxon>
        <taxon>Saccharothrix</taxon>
    </lineage>
</organism>
<keyword evidence="4" id="KW-1185">Reference proteome</keyword>
<dbReference type="Proteomes" id="UP001225605">
    <property type="component" value="Unassembled WGS sequence"/>
</dbReference>
<gene>
    <name evidence="3" type="ORF">CKY47_16410</name>
</gene>
<name>A0ABU0X078_9PSEU</name>
<dbReference type="InterPro" id="IPR041698">
    <property type="entry name" value="Methyltransf_25"/>
</dbReference>